<accession>A0A8H3X4E7</accession>
<gene>
    <name evidence="4" type="ORF">F8M41_008307</name>
</gene>
<dbReference type="OrthoDB" id="1882547at2759"/>
<evidence type="ECO:0000256" key="3">
    <source>
        <dbReference type="ARBA" id="ARBA00023277"/>
    </source>
</evidence>
<dbReference type="EMBL" id="WTPW01001870">
    <property type="protein sequence ID" value="KAF0409964.1"/>
    <property type="molecule type" value="Genomic_DNA"/>
</dbReference>
<name>A0A8H3X4E7_GIGMA</name>
<protein>
    <submittedName>
        <fullName evidence="4">Ciga protein</fullName>
    </submittedName>
</protein>
<proteinExistence type="predicted"/>
<organism evidence="4 5">
    <name type="scientific">Gigaspora margarita</name>
    <dbReference type="NCBI Taxonomy" id="4874"/>
    <lineage>
        <taxon>Eukaryota</taxon>
        <taxon>Fungi</taxon>
        <taxon>Fungi incertae sedis</taxon>
        <taxon>Mucoromycota</taxon>
        <taxon>Glomeromycotina</taxon>
        <taxon>Glomeromycetes</taxon>
        <taxon>Diversisporales</taxon>
        <taxon>Gigasporaceae</taxon>
        <taxon>Gigaspora</taxon>
    </lineage>
</organism>
<comment type="caution">
    <text evidence="4">The sequence shown here is derived from an EMBL/GenBank/DDBJ whole genome shotgun (WGS) entry which is preliminary data.</text>
</comment>
<dbReference type="AlphaFoldDB" id="A0A8H3X4E7"/>
<sequence length="255" mass="30505">MPSLIIDKEITHDRFDNLYNRLEISVTMKRARLSCSHRTNKTIDIKDFCHQSHKLYEKFSMIYWDDLLDFTILRKRINLDDDENKEFLNEVKKSLRFNHPELKLCIERIIDELGGLNNYIGVHIERRIGDEMFRIKANNTIERIFEQVNYYFLNEKFNNTKCQHPVIFLATDARHPDQTFGNFYSKFSPCIFSLMDFRHHLKIFNNMKTYNNYNLKNFFITLVDLLVASSGRYFVGTDKSTFSKVAQDIHDFQLI</sequence>
<evidence type="ECO:0000313" key="4">
    <source>
        <dbReference type="EMBL" id="KAF0409964.1"/>
    </source>
</evidence>
<keyword evidence="1" id="KW-0808">Transferase</keyword>
<dbReference type="Proteomes" id="UP000439903">
    <property type="component" value="Unassembled WGS sequence"/>
</dbReference>
<keyword evidence="2" id="KW-0294">Fucose metabolism</keyword>
<evidence type="ECO:0000256" key="2">
    <source>
        <dbReference type="ARBA" id="ARBA00023253"/>
    </source>
</evidence>
<keyword evidence="3" id="KW-0119">Carbohydrate metabolism</keyword>
<dbReference type="InterPro" id="IPR019378">
    <property type="entry name" value="GDP-Fuc_O-FucTrfase"/>
</dbReference>
<evidence type="ECO:0000256" key="1">
    <source>
        <dbReference type="ARBA" id="ARBA00022679"/>
    </source>
</evidence>
<dbReference type="Gene3D" id="3.40.50.11350">
    <property type="match status" value="1"/>
</dbReference>
<reference evidence="4 5" key="1">
    <citation type="journal article" date="2019" name="Environ. Microbiol.">
        <title>At the nexus of three kingdoms: the genome of the mycorrhizal fungus Gigaspora margarita provides insights into plant, endobacterial and fungal interactions.</title>
        <authorList>
            <person name="Venice F."/>
            <person name="Ghignone S."/>
            <person name="Salvioli di Fossalunga A."/>
            <person name="Amselem J."/>
            <person name="Novero M."/>
            <person name="Xianan X."/>
            <person name="Sedzielewska Toro K."/>
            <person name="Morin E."/>
            <person name="Lipzen A."/>
            <person name="Grigoriev I.V."/>
            <person name="Henrissat B."/>
            <person name="Martin F.M."/>
            <person name="Bonfante P."/>
        </authorList>
    </citation>
    <scope>NUCLEOTIDE SEQUENCE [LARGE SCALE GENOMIC DNA]</scope>
    <source>
        <strain evidence="4 5">BEG34</strain>
    </source>
</reference>
<dbReference type="Pfam" id="PF10250">
    <property type="entry name" value="O-FucT"/>
    <property type="match status" value="1"/>
</dbReference>
<evidence type="ECO:0000313" key="5">
    <source>
        <dbReference type="Proteomes" id="UP000439903"/>
    </source>
</evidence>
<keyword evidence="5" id="KW-1185">Reference proteome</keyword>